<dbReference type="RefSeq" id="XP_067080083.1">
    <property type="nucleotide sequence ID" value="XM_067223982.1"/>
</dbReference>
<dbReference type="EMBL" id="CZPT02001143">
    <property type="protein sequence ID" value="SCU69042.1"/>
    <property type="molecule type" value="Genomic_DNA"/>
</dbReference>
<dbReference type="PANTHER" id="PTHR28185:SF1">
    <property type="entry name" value="MITOCHONDRIAL DISTRIBUTION AND MORPHOLOGY PROTEIN 34"/>
    <property type="match status" value="1"/>
</dbReference>
<dbReference type="SMR" id="A0A1G4IA05"/>
<dbReference type="AlphaFoldDB" id="A0A1G4IA05"/>
<sequence length="300" mass="32956">MLQWEWPTSLCAERRELIRAAVERAIRNSMAEGSDGQIRGTVNVDELNLGSNPPEVTLSGIRMLSAERTVIMVKVRYTGDFFIRLSGLEVNLDMVGSGAEEADNNFALPFFCPFEMTLRDILIDGMVAIEILQELEENVQWGKCADVPVAPLATTVRSRKNTNGMRPPCRAGTPSTRHRSGYGVLLGGGGRGAMRLPGVLDSIDGSLSSVDMEGASEGHPRHSLRVRNVSPPFFDILSTKVLVKQRVVKMQLFGDPLKSFRVLSNFGSVQGADCKAEQTIRKLIKPAIEQLIEEGIIFNI</sequence>
<dbReference type="GeneID" id="92374539"/>
<organism evidence="1 2">
    <name type="scientific">Trypanosoma equiperdum</name>
    <dbReference type="NCBI Taxonomy" id="5694"/>
    <lineage>
        <taxon>Eukaryota</taxon>
        <taxon>Discoba</taxon>
        <taxon>Euglenozoa</taxon>
        <taxon>Kinetoplastea</taxon>
        <taxon>Metakinetoplastina</taxon>
        <taxon>Trypanosomatida</taxon>
        <taxon>Trypanosomatidae</taxon>
        <taxon>Trypanosoma</taxon>
    </lineage>
</organism>
<gene>
    <name evidence="1" type="ORF">TEOVI_000059900</name>
</gene>
<dbReference type="InterPro" id="IPR027536">
    <property type="entry name" value="MDM34"/>
</dbReference>
<protein>
    <recommendedName>
        <fullName evidence="3">SMP-LTD domain-containing protein</fullName>
    </recommendedName>
</protein>
<dbReference type="Proteomes" id="UP000195570">
    <property type="component" value="Unassembled WGS sequence"/>
</dbReference>
<evidence type="ECO:0000313" key="2">
    <source>
        <dbReference type="Proteomes" id="UP000195570"/>
    </source>
</evidence>
<reference evidence="1" key="1">
    <citation type="submission" date="2016-09" db="EMBL/GenBank/DDBJ databases">
        <authorList>
            <person name="Hebert L."/>
            <person name="Moumen B."/>
        </authorList>
    </citation>
    <scope>NUCLEOTIDE SEQUENCE [LARGE SCALE GENOMIC DNA]</scope>
    <source>
        <strain evidence="1">OVI</strain>
    </source>
</reference>
<keyword evidence="2" id="KW-1185">Reference proteome</keyword>
<dbReference type="GO" id="GO:0007005">
    <property type="term" value="P:mitochondrion organization"/>
    <property type="evidence" value="ECO:0007669"/>
    <property type="project" value="InterPro"/>
</dbReference>
<evidence type="ECO:0000313" key="1">
    <source>
        <dbReference type="EMBL" id="SCU69042.1"/>
    </source>
</evidence>
<name>A0A1G4IA05_TRYEQ</name>
<dbReference type="PANTHER" id="PTHR28185">
    <property type="entry name" value="MITOCHONDRIAL DISTRIBUTION AND MORPHOLOGY PROTEIN 34"/>
    <property type="match status" value="1"/>
</dbReference>
<proteinExistence type="predicted"/>
<dbReference type="GO" id="GO:0032865">
    <property type="term" value="C:ERMES complex"/>
    <property type="evidence" value="ECO:0007669"/>
    <property type="project" value="InterPro"/>
</dbReference>
<accession>A0A1G4IA05</accession>
<evidence type="ECO:0008006" key="3">
    <source>
        <dbReference type="Google" id="ProtNLM"/>
    </source>
</evidence>
<comment type="caution">
    <text evidence="1">The sequence shown here is derived from an EMBL/GenBank/DDBJ whole genome shotgun (WGS) entry which is preliminary data.</text>
</comment>
<dbReference type="VEuPathDB" id="TriTrypDB:TEOVI_000059900"/>